<dbReference type="InterPro" id="IPR028889">
    <property type="entry name" value="USP"/>
</dbReference>
<feature type="binding site" evidence="10">
    <location>
        <position position="993"/>
    </location>
    <ligand>
        <name>a divalent metal cation</name>
        <dbReference type="ChEBI" id="CHEBI:60240"/>
        <note>catalytic</note>
    </ligand>
</feature>
<sequence length="1128" mass="127106">MEADWNEATRLTVPGNSNAPHSQLTTFAFDNLQELLWTGNEYGRVTSFYGPELQKYTAYRGHVSSAPRGAPGNAPVKQFLFCDRGVISVSLRSVHLASRRGLAQWHIAQTGMTDLRCMSFTSRKEDELLVAGCQTQMYRINVEKGTVVETLTDPVPYTLMKLAGQHICAASHDGSIHLLDPKTLASVHSWKAYAGTVNDMDATGDYLLTCGWAQMQHQGLALERLVRVYDLKGRKPAPPVPFQTGAAYVRMHPKLTSTCIVLSQSGLIHSIDIQNSDMPAMRYANSFDIQYTGLELMPSGKGFALADSSGQIVLWSSPSKLQFTEYSRPTEFAEQHEPNETLDWSTSAPLNLIGMPFYREALLSGWPNSLLHQVGMPAQRPDLLDPSFRADEYGKGYPNPRKGRRYEAVNPRAQQKLADPLAAPKFLSEKPREEDKKRDSERRTSEGIIKTLENLKLDGAAAADVKFLYRVVEIKYSKFGVEDFDFRYYNKTRYAGLETHIVNSYANPLLQVFRFTPVARNLALQHCARDCRLENCLLCELGFLIDMLEKAKGPNCQATNFLRALSRQPDAAAQNVLEGQVTNSSLTAMMQNLSRFLLLRMEGNYEWVAPSLDQFHLAFGTIGLDFTQCAHCSYESRMDKVWYSHELLYPQKAPKHRNVRQYFSQVLKASIERHNQHRGWCLRCNGYKGMVSHRAIHSLPSVLMLNAAVNTPEARQTWATPGFLPREIGVIVNNGRFFCYEGQDLLLHLQRGQFNISVYELVGIVSDVSTGDHGKSHMVATVDVGLSDSDPTQKGKWHLFNDFLVSTLPSEEALHFSPQWKLPSIITYQVKTASHKIDDTWKRAIDTSILFRSPPQPALNPEYRFRALTEDEPLPDANTHVGIDAEFVRLLREEIDVGADGTRTMTRPARSGLARVSVLRGDGMDQELPFIDDYIAIDDTVDDYLTRYSGLHDGDLTLGRSRFQLVNLKEVYKKMWVLLNLGCSFVGHGLSSDFRIINIHVPESQVIDTQDLFSLGSRARRKLSLRFLAWTVLQEDIQRSTDIGHDSIEDARTALKLWRKYLEYDNAGVLETIMDEIWHKGRATDFKVPTDGGRRLPETPSHSTPGTPLRPAIRMSTPARSEFGSPQK</sequence>
<feature type="region of interest" description="Disordered" evidence="11">
    <location>
        <begin position="420"/>
        <end position="445"/>
    </location>
</feature>
<evidence type="ECO:0000313" key="13">
    <source>
        <dbReference type="EMBL" id="CZT21085.1"/>
    </source>
</evidence>
<dbReference type="AlphaFoldDB" id="A0A2D3V301"/>
<feature type="domain" description="USP" evidence="12">
    <location>
        <begin position="495"/>
        <end position="831"/>
    </location>
</feature>
<dbReference type="EMBL" id="FJUY01000010">
    <property type="protein sequence ID" value="CZT21085.1"/>
    <property type="molecule type" value="Genomic_DNA"/>
</dbReference>
<dbReference type="InterPro" id="IPR048841">
    <property type="entry name" value="PAN2_N"/>
</dbReference>
<dbReference type="InterPro" id="IPR036322">
    <property type="entry name" value="WD40_repeat_dom_sf"/>
</dbReference>
<dbReference type="PANTHER" id="PTHR15728">
    <property type="entry name" value="DEADENYLATION COMPLEX CATALYTIC SUBUNIT PAN2"/>
    <property type="match status" value="1"/>
</dbReference>
<comment type="cofactor">
    <cofactor evidence="10">
        <name>a divalent metal cation</name>
        <dbReference type="ChEBI" id="CHEBI:60240"/>
    </cofactor>
    <text evidence="10">Binds 2 metal cations per subunit in the catalytic exonuclease domain.</text>
</comment>
<feature type="binding site" evidence="10">
    <location>
        <position position="884"/>
    </location>
    <ligand>
        <name>a divalent metal cation</name>
        <dbReference type="ChEBI" id="CHEBI:60240"/>
        <note>catalytic</note>
    </ligand>
</feature>
<dbReference type="Pfam" id="PF20770">
    <property type="entry name" value="PAN2_N"/>
    <property type="match status" value="1"/>
</dbReference>
<keyword evidence="3 10" id="KW-0963">Cytoplasm</keyword>
<evidence type="ECO:0000256" key="1">
    <source>
        <dbReference type="ARBA" id="ARBA00001663"/>
    </source>
</evidence>
<dbReference type="InterPro" id="IPR015943">
    <property type="entry name" value="WD40/YVTN_repeat-like_dom_sf"/>
</dbReference>
<reference evidence="13 14" key="1">
    <citation type="submission" date="2016-03" db="EMBL/GenBank/DDBJ databases">
        <authorList>
            <person name="Ploux O."/>
        </authorList>
    </citation>
    <scope>NUCLEOTIDE SEQUENCE [LARGE SCALE GENOMIC DNA]</scope>
    <source>
        <strain evidence="13 14">URUG2</strain>
    </source>
</reference>
<evidence type="ECO:0000256" key="3">
    <source>
        <dbReference type="ARBA" id="ARBA00022490"/>
    </source>
</evidence>
<feature type="compositionally biased region" description="Basic and acidic residues" evidence="11">
    <location>
        <begin position="427"/>
        <end position="445"/>
    </location>
</feature>
<feature type="unsure residue" description="D or N" evidence="13">
    <location>
        <position position="932"/>
    </location>
</feature>
<dbReference type="CDD" id="cd06143">
    <property type="entry name" value="PAN2_exo"/>
    <property type="match status" value="1"/>
</dbReference>
<feature type="binding site" evidence="10">
    <location>
        <position position="886"/>
    </location>
    <ligand>
        <name>a divalent metal cation</name>
        <dbReference type="ChEBI" id="CHEBI:60240"/>
        <note>catalytic</note>
    </ligand>
</feature>
<evidence type="ECO:0000256" key="2">
    <source>
        <dbReference type="ARBA" id="ARBA00004496"/>
    </source>
</evidence>
<comment type="catalytic activity">
    <reaction evidence="1 10">
        <text>Exonucleolytic cleavage of poly(A) to 5'-AMP.</text>
        <dbReference type="EC" id="3.1.13.4"/>
    </reaction>
</comment>
<dbReference type="Gene3D" id="3.90.70.10">
    <property type="entry name" value="Cysteine proteinases"/>
    <property type="match status" value="1"/>
</dbReference>
<dbReference type="SUPFAM" id="SSF50978">
    <property type="entry name" value="WD40 repeat-like"/>
    <property type="match status" value="1"/>
</dbReference>
<keyword evidence="7 10" id="KW-0479">Metal-binding</keyword>
<protein>
    <recommendedName>
        <fullName evidence="10">PAN2-PAN3 deadenylation complex catalytic subunit PAN2</fullName>
        <ecNumber evidence="10">3.1.13.4</ecNumber>
    </recommendedName>
    <alternativeName>
        <fullName evidence="10">PAB1P-dependent poly(A)-specific ribonuclease</fullName>
    </alternativeName>
    <alternativeName>
        <fullName evidence="10">Poly(A)-nuclease deadenylation complex subunit 2</fullName>
        <shortName evidence="10">PAN deadenylation complex subunit 2</shortName>
    </alternativeName>
</protein>
<dbReference type="Gene3D" id="3.30.420.10">
    <property type="entry name" value="Ribonuclease H-like superfamily/Ribonuclease H"/>
    <property type="match status" value="1"/>
</dbReference>
<evidence type="ECO:0000256" key="9">
    <source>
        <dbReference type="ARBA" id="ARBA00022839"/>
    </source>
</evidence>
<keyword evidence="4" id="KW-0853">WD repeat</keyword>
<comment type="subunit">
    <text evidence="10">Forms a heterotrimer with an asymmetric homodimer of the regulatory subunit PAN3 to form the poly(A)-nuclease (PAN) deadenylation complex.</text>
</comment>
<dbReference type="GO" id="GO:0004535">
    <property type="term" value="F:poly(A)-specific ribonuclease activity"/>
    <property type="evidence" value="ECO:0007669"/>
    <property type="project" value="UniProtKB-UniRule"/>
</dbReference>
<dbReference type="InterPro" id="IPR012337">
    <property type="entry name" value="RNaseH-like_sf"/>
</dbReference>
<dbReference type="SUPFAM" id="SSF53098">
    <property type="entry name" value="Ribonuclease H-like"/>
    <property type="match status" value="1"/>
</dbReference>
<dbReference type="HAMAP" id="MF_03182">
    <property type="entry name" value="PAN2"/>
    <property type="match status" value="1"/>
</dbReference>
<comment type="subcellular location">
    <subcellularLocation>
        <location evidence="2 10">Cytoplasm</location>
    </subcellularLocation>
</comment>
<dbReference type="InterPro" id="IPR028881">
    <property type="entry name" value="PAN2_UCH_dom"/>
</dbReference>
<evidence type="ECO:0000313" key="14">
    <source>
        <dbReference type="Proteomes" id="UP000225277"/>
    </source>
</evidence>
<dbReference type="GO" id="GO:0000932">
    <property type="term" value="C:P-body"/>
    <property type="evidence" value="ECO:0007669"/>
    <property type="project" value="TreeGrafter"/>
</dbReference>
<evidence type="ECO:0000256" key="10">
    <source>
        <dbReference type="HAMAP-Rule" id="MF_03182"/>
    </source>
</evidence>
<dbReference type="GO" id="GO:0006397">
    <property type="term" value="P:mRNA processing"/>
    <property type="evidence" value="ECO:0007669"/>
    <property type="project" value="UniProtKB-KW"/>
</dbReference>
<dbReference type="EC" id="3.1.13.4" evidence="10"/>
<comment type="caution">
    <text evidence="10">Lacks conserved residue(s) required for the propagation of feature annotation.</text>
</comment>
<accession>A0A2D3V301</accession>
<dbReference type="STRING" id="112498.A0A2D3V301"/>
<dbReference type="InterPro" id="IPR013520">
    <property type="entry name" value="Ribonucl_H"/>
</dbReference>
<dbReference type="GO" id="GO:0031251">
    <property type="term" value="C:PAN complex"/>
    <property type="evidence" value="ECO:0007669"/>
    <property type="project" value="UniProtKB-UniRule"/>
</dbReference>
<evidence type="ECO:0000256" key="7">
    <source>
        <dbReference type="ARBA" id="ARBA00022723"/>
    </source>
</evidence>
<dbReference type="SUPFAM" id="SSF54001">
    <property type="entry name" value="Cysteine proteinases"/>
    <property type="match status" value="1"/>
</dbReference>
<dbReference type="OrthoDB" id="16516at2759"/>
<dbReference type="GO" id="GO:0000289">
    <property type="term" value="P:nuclear-transcribed mRNA poly(A) tail shortening"/>
    <property type="evidence" value="ECO:0007669"/>
    <property type="project" value="UniProtKB-UniRule"/>
</dbReference>
<dbReference type="Pfam" id="PF13423">
    <property type="entry name" value="UCH_1"/>
    <property type="match status" value="1"/>
</dbReference>
<dbReference type="PROSITE" id="PS50235">
    <property type="entry name" value="USP_3"/>
    <property type="match status" value="1"/>
</dbReference>
<feature type="region of interest" description="Disordered" evidence="11">
    <location>
        <begin position="382"/>
        <end position="406"/>
    </location>
</feature>
<dbReference type="InterPro" id="IPR050785">
    <property type="entry name" value="PAN2-PAN3_catalytic_subunit"/>
</dbReference>
<keyword evidence="6 10" id="KW-0540">Nuclease</keyword>
<keyword evidence="9 10" id="KW-0269">Exonuclease</keyword>
<feature type="binding site" evidence="10">
    <location>
        <position position="1050"/>
    </location>
    <ligand>
        <name>a divalent metal cation</name>
        <dbReference type="ChEBI" id="CHEBI:60240"/>
        <note>catalytic</note>
    </ligand>
</feature>
<dbReference type="GO" id="GO:0046872">
    <property type="term" value="F:metal ion binding"/>
    <property type="evidence" value="ECO:0007669"/>
    <property type="project" value="UniProtKB-KW"/>
</dbReference>
<dbReference type="FunFam" id="3.30.420.10:FF:000028">
    <property type="entry name" value="PAN2-PAN3 deadenylation complex catalytic subunit PAN2"/>
    <property type="match status" value="1"/>
</dbReference>
<evidence type="ECO:0000256" key="6">
    <source>
        <dbReference type="ARBA" id="ARBA00022722"/>
    </source>
</evidence>
<keyword evidence="8 10" id="KW-0378">Hydrolase</keyword>
<dbReference type="FunFam" id="2.130.10.10:FF:000459">
    <property type="entry name" value="PAN2-PAN3 deadenylation complex catalytic subunit PAN2"/>
    <property type="match status" value="1"/>
</dbReference>
<dbReference type="Gene3D" id="2.130.10.10">
    <property type="entry name" value="YVTN repeat-like/Quinoprotein amine dehydrogenase"/>
    <property type="match status" value="1"/>
</dbReference>
<comment type="activity regulation">
    <text evidence="10">Positively regulated by the regulatory subunit PAN3.</text>
</comment>
<organism evidence="13 14">
    <name type="scientific">Ramularia collo-cygni</name>
    <dbReference type="NCBI Taxonomy" id="112498"/>
    <lineage>
        <taxon>Eukaryota</taxon>
        <taxon>Fungi</taxon>
        <taxon>Dikarya</taxon>
        <taxon>Ascomycota</taxon>
        <taxon>Pezizomycotina</taxon>
        <taxon>Dothideomycetes</taxon>
        <taxon>Dothideomycetidae</taxon>
        <taxon>Mycosphaerellales</taxon>
        <taxon>Mycosphaerellaceae</taxon>
        <taxon>Ramularia</taxon>
    </lineage>
</organism>
<evidence type="ECO:0000256" key="8">
    <source>
        <dbReference type="ARBA" id="ARBA00022801"/>
    </source>
</evidence>
<evidence type="ECO:0000256" key="4">
    <source>
        <dbReference type="ARBA" id="ARBA00022574"/>
    </source>
</evidence>
<dbReference type="Proteomes" id="UP000225277">
    <property type="component" value="Unassembled WGS sequence"/>
</dbReference>
<evidence type="ECO:0000256" key="11">
    <source>
        <dbReference type="SAM" id="MobiDB-lite"/>
    </source>
</evidence>
<evidence type="ECO:0000256" key="5">
    <source>
        <dbReference type="ARBA" id="ARBA00022664"/>
    </source>
</evidence>
<comment type="domain">
    <text evidence="10">Contains a pseudo-UCH domain. This ubiquitin C-terminal hydrolase (UCH)-like or ubiquitin specific protease (USP)-like domain is predicted to be catalytically inactive because it lacks the active site catalytic triad characteristic of thiol proteases, with residues at the equivalent structural positions that are incompatible with catalysis, and it cannot bind ubiquitin. It functions as a structural scaffold for intra- and intermolecular interactions in the complex.</text>
</comment>
<comment type="domain">
    <text evidence="10">The linker, or PAN3 interaction domain (PID), between the WD40 repeats and the pseudo-UCH domain mediates interaction with PAN3.</text>
</comment>
<dbReference type="InterPro" id="IPR036397">
    <property type="entry name" value="RNaseH_sf"/>
</dbReference>
<evidence type="ECO:0000259" key="12">
    <source>
        <dbReference type="PROSITE" id="PS50235"/>
    </source>
</evidence>
<gene>
    <name evidence="10" type="primary">PAN2</name>
    <name evidence="13" type="ORF">RCC_06946</name>
</gene>
<keyword evidence="14" id="KW-1185">Reference proteome</keyword>
<keyword evidence="5 10" id="KW-0507">mRNA processing</keyword>
<dbReference type="Pfam" id="PF00929">
    <property type="entry name" value="RNase_T"/>
    <property type="match status" value="1"/>
</dbReference>
<dbReference type="InterPro" id="IPR038765">
    <property type="entry name" value="Papain-like_cys_pep_sf"/>
</dbReference>
<dbReference type="InterPro" id="IPR030843">
    <property type="entry name" value="PAN2"/>
</dbReference>
<comment type="similarity">
    <text evidence="10">Belongs to the peptidase C19 family. PAN2 subfamily.</text>
</comment>
<dbReference type="PANTHER" id="PTHR15728:SF0">
    <property type="entry name" value="PAN2-PAN3 DEADENYLATION COMPLEX CATALYTIC SUBUNIT PAN2"/>
    <property type="match status" value="1"/>
</dbReference>
<name>A0A2D3V301_9PEZI</name>
<comment type="function">
    <text evidence="10">Catalytic subunit of the poly(A)-nuclease (PAN) deadenylation complex, one of two cytoplasmic mRNA deadenylases involved in mRNA turnover. PAN specifically shortens poly(A) tails of RNA and the activity is stimulated by poly(A)-binding protein PAB1. PAN deadenylation is followed by rapid degradation of the shortened mRNA tails by the CCR4-NOT complex. Deadenylated mRNAs are then degraded by two alternative mechanisms, namely exosome-mediated 3'-5' exonucleolytic degradation, or deadenlyation-dependent mRNA decaping and subsequent 5'-3' exonucleolytic degradation by XRN1. May also be involved in post-transcriptional maturation of mRNA poly(A) tails.</text>
</comment>
<dbReference type="GO" id="GO:0003676">
    <property type="term" value="F:nucleic acid binding"/>
    <property type="evidence" value="ECO:0007669"/>
    <property type="project" value="InterPro"/>
</dbReference>
<proteinExistence type="inferred from homology"/>
<feature type="region of interest" description="Disordered" evidence="11">
    <location>
        <begin position="1088"/>
        <end position="1128"/>
    </location>
</feature>
<dbReference type="SMART" id="SM00479">
    <property type="entry name" value="EXOIII"/>
    <property type="match status" value="1"/>
</dbReference>